<evidence type="ECO:0000256" key="7">
    <source>
        <dbReference type="ARBA" id="ARBA00022692"/>
    </source>
</evidence>
<evidence type="ECO:0000256" key="5">
    <source>
        <dbReference type="ARBA" id="ARBA00022448"/>
    </source>
</evidence>
<accession>A0A166U372</accession>
<dbReference type="PANTHER" id="PTHR40637:SF1">
    <property type="entry name" value="ESSS SUBUNIT OF NADH:UBIQUINONE OXIDOREDUCTASE (COMPLEX I) PROTEIN"/>
    <property type="match status" value="1"/>
</dbReference>
<comment type="function">
    <text evidence="1">Accessory subunit of the mitochondrial membrane respiratory chain NADH dehydrogenase (Complex I), that is believed not to be involved in catalysis. Complex I functions in the transfer of electrons from NADH to the respiratory chain. The immediate electron acceptor for the enzyme is believed to be ubiquinone.</text>
</comment>
<feature type="transmembrane region" description="Helical" evidence="18">
    <location>
        <begin position="57"/>
        <end position="76"/>
    </location>
</feature>
<keyword evidence="5" id="KW-0813">Transport</keyword>
<comment type="subcellular location">
    <subcellularLocation>
        <location evidence="2">Mitochondrion inner membrane</location>
        <topology evidence="2">Single-pass membrane protein</topology>
    </subcellularLocation>
</comment>
<evidence type="ECO:0000256" key="9">
    <source>
        <dbReference type="ARBA" id="ARBA00022946"/>
    </source>
</evidence>
<dbReference type="Pfam" id="PF10183">
    <property type="entry name" value="ESSS"/>
    <property type="match status" value="1"/>
</dbReference>
<keyword evidence="11 18" id="KW-1133">Transmembrane helix</keyword>
<evidence type="ECO:0000256" key="18">
    <source>
        <dbReference type="SAM" id="Phobius"/>
    </source>
</evidence>
<evidence type="ECO:0000256" key="3">
    <source>
        <dbReference type="ARBA" id="ARBA00008915"/>
    </source>
</evidence>
<evidence type="ECO:0000256" key="13">
    <source>
        <dbReference type="ARBA" id="ARBA00023136"/>
    </source>
</evidence>
<keyword evidence="6" id="KW-0679">Respiratory chain</keyword>
<dbReference type="AlphaFoldDB" id="A0A166U372"/>
<evidence type="ECO:0000256" key="14">
    <source>
        <dbReference type="ARBA" id="ARBA00030753"/>
    </source>
</evidence>
<feature type="region of interest" description="Disordered" evidence="17">
    <location>
        <begin position="22"/>
        <end position="50"/>
    </location>
</feature>
<comment type="subunit">
    <text evidence="16">Complex I is composed of 45 different subunits. Interacts with BCAP31.</text>
</comment>
<name>A0A166U372_9AGAM</name>
<keyword evidence="10" id="KW-0249">Electron transport</keyword>
<reference evidence="19 20" key="1">
    <citation type="journal article" date="2016" name="Mol. Biol. Evol.">
        <title>Comparative Genomics of Early-Diverging Mushroom-Forming Fungi Provides Insights into the Origins of Lignocellulose Decay Capabilities.</title>
        <authorList>
            <person name="Nagy L.G."/>
            <person name="Riley R."/>
            <person name="Tritt A."/>
            <person name="Adam C."/>
            <person name="Daum C."/>
            <person name="Floudas D."/>
            <person name="Sun H."/>
            <person name="Yadav J.S."/>
            <person name="Pangilinan J."/>
            <person name="Larsson K.H."/>
            <person name="Matsuura K."/>
            <person name="Barry K."/>
            <person name="Labutti K."/>
            <person name="Kuo R."/>
            <person name="Ohm R.A."/>
            <person name="Bhattacharya S.S."/>
            <person name="Shirouzu T."/>
            <person name="Yoshinaga Y."/>
            <person name="Martin F.M."/>
            <person name="Grigoriev I.V."/>
            <person name="Hibbett D.S."/>
        </authorList>
    </citation>
    <scope>NUCLEOTIDE SEQUENCE [LARGE SCALE GENOMIC DNA]</scope>
    <source>
        <strain evidence="19 20">CBS 109695</strain>
    </source>
</reference>
<dbReference type="OrthoDB" id="2147978at2759"/>
<keyword evidence="7 18" id="KW-0812">Transmembrane</keyword>
<evidence type="ECO:0000256" key="16">
    <source>
        <dbReference type="ARBA" id="ARBA00046528"/>
    </source>
</evidence>
<evidence type="ECO:0000256" key="8">
    <source>
        <dbReference type="ARBA" id="ARBA00022792"/>
    </source>
</evidence>
<proteinExistence type="inferred from homology"/>
<protein>
    <recommendedName>
        <fullName evidence="4">NADH dehydrogenase [ubiquinone] 1 beta subcomplex subunit 11, mitochondrial</fullName>
    </recommendedName>
    <alternativeName>
        <fullName evidence="15">Complex I-ESSS</fullName>
    </alternativeName>
    <alternativeName>
        <fullName evidence="14">NADH-ubiquinone oxidoreductase ESSS subunit</fullName>
    </alternativeName>
</protein>
<dbReference type="InterPro" id="IPR019329">
    <property type="entry name" value="NADH_UbQ_OxRdtase_ESSS_su"/>
</dbReference>
<keyword evidence="13 18" id="KW-0472">Membrane</keyword>
<evidence type="ECO:0000313" key="19">
    <source>
        <dbReference type="EMBL" id="KZP31271.1"/>
    </source>
</evidence>
<keyword evidence="12" id="KW-0496">Mitochondrion</keyword>
<dbReference type="STRING" id="436010.A0A166U372"/>
<evidence type="ECO:0000256" key="17">
    <source>
        <dbReference type="SAM" id="MobiDB-lite"/>
    </source>
</evidence>
<evidence type="ECO:0000256" key="1">
    <source>
        <dbReference type="ARBA" id="ARBA00003195"/>
    </source>
</evidence>
<sequence>MASVATIRGLRAKAPRCVLGRRYASHGAPPPNEPSGWIFGEKPPPPGQKRTREDWEIIWYSGMFGAMATAGVLHYYKPDTTIQTWALAEAKARMEARGEDYKYKPST</sequence>
<evidence type="ECO:0000256" key="12">
    <source>
        <dbReference type="ARBA" id="ARBA00023128"/>
    </source>
</evidence>
<keyword evidence="9" id="KW-0809">Transit peptide</keyword>
<dbReference type="GO" id="GO:0005743">
    <property type="term" value="C:mitochondrial inner membrane"/>
    <property type="evidence" value="ECO:0007669"/>
    <property type="project" value="UniProtKB-SubCell"/>
</dbReference>
<gene>
    <name evidence="19" type="ORF">FIBSPDRAFT_945291</name>
</gene>
<evidence type="ECO:0000256" key="11">
    <source>
        <dbReference type="ARBA" id="ARBA00022989"/>
    </source>
</evidence>
<evidence type="ECO:0000313" key="20">
    <source>
        <dbReference type="Proteomes" id="UP000076532"/>
    </source>
</evidence>
<evidence type="ECO:0000256" key="10">
    <source>
        <dbReference type="ARBA" id="ARBA00022982"/>
    </source>
</evidence>
<evidence type="ECO:0000256" key="6">
    <source>
        <dbReference type="ARBA" id="ARBA00022660"/>
    </source>
</evidence>
<organism evidence="19 20">
    <name type="scientific">Athelia psychrophila</name>
    <dbReference type="NCBI Taxonomy" id="1759441"/>
    <lineage>
        <taxon>Eukaryota</taxon>
        <taxon>Fungi</taxon>
        <taxon>Dikarya</taxon>
        <taxon>Basidiomycota</taxon>
        <taxon>Agaricomycotina</taxon>
        <taxon>Agaricomycetes</taxon>
        <taxon>Agaricomycetidae</taxon>
        <taxon>Atheliales</taxon>
        <taxon>Atheliaceae</taxon>
        <taxon>Athelia</taxon>
    </lineage>
</organism>
<comment type="similarity">
    <text evidence="3">Belongs to the complex I NDUFB11 subunit family.</text>
</comment>
<evidence type="ECO:0000256" key="15">
    <source>
        <dbReference type="ARBA" id="ARBA00031387"/>
    </source>
</evidence>
<keyword evidence="20" id="KW-1185">Reference proteome</keyword>
<evidence type="ECO:0000256" key="2">
    <source>
        <dbReference type="ARBA" id="ARBA00004434"/>
    </source>
</evidence>
<evidence type="ECO:0000256" key="4">
    <source>
        <dbReference type="ARBA" id="ARBA00018632"/>
    </source>
</evidence>
<keyword evidence="8" id="KW-0999">Mitochondrion inner membrane</keyword>
<dbReference type="EMBL" id="KV417490">
    <property type="protein sequence ID" value="KZP31271.1"/>
    <property type="molecule type" value="Genomic_DNA"/>
</dbReference>
<dbReference type="Proteomes" id="UP000076532">
    <property type="component" value="Unassembled WGS sequence"/>
</dbReference>
<dbReference type="PANTHER" id="PTHR40637">
    <property type="entry name" value="ESSS SUBUNIT OF NADH:UBIQUINONE OXIDOREDUCTASE (COMPLEX I) PROTEIN"/>
    <property type="match status" value="1"/>
</dbReference>